<feature type="domain" description="PAS" evidence="9">
    <location>
        <begin position="43"/>
        <end position="86"/>
    </location>
</feature>
<organism evidence="10">
    <name type="scientific">freshwater metagenome</name>
    <dbReference type="NCBI Taxonomy" id="449393"/>
    <lineage>
        <taxon>unclassified sequences</taxon>
        <taxon>metagenomes</taxon>
        <taxon>ecological metagenomes</taxon>
    </lineage>
</organism>
<dbReference type="EMBL" id="CAEZTI010000017">
    <property type="protein sequence ID" value="CAB4557740.1"/>
    <property type="molecule type" value="Genomic_DNA"/>
</dbReference>
<dbReference type="InterPro" id="IPR035965">
    <property type="entry name" value="PAS-like_dom_sf"/>
</dbReference>
<dbReference type="SMART" id="SM00387">
    <property type="entry name" value="HATPase_c"/>
    <property type="match status" value="1"/>
</dbReference>
<dbReference type="SUPFAM" id="SSF47384">
    <property type="entry name" value="Homodimeric domain of signal transducing histidine kinase"/>
    <property type="match status" value="1"/>
</dbReference>
<dbReference type="InterPro" id="IPR004358">
    <property type="entry name" value="Sig_transdc_His_kin-like_C"/>
</dbReference>
<protein>
    <recommendedName>
        <fullName evidence="2">histidine kinase</fullName>
        <ecNumber evidence="2">2.7.13.3</ecNumber>
    </recommendedName>
</protein>
<evidence type="ECO:0000259" key="9">
    <source>
        <dbReference type="PROSITE" id="PS50112"/>
    </source>
</evidence>
<evidence type="ECO:0000256" key="7">
    <source>
        <dbReference type="ARBA" id="ARBA00023136"/>
    </source>
</evidence>
<evidence type="ECO:0000256" key="5">
    <source>
        <dbReference type="ARBA" id="ARBA00022777"/>
    </source>
</evidence>
<dbReference type="Gene3D" id="1.10.287.130">
    <property type="match status" value="1"/>
</dbReference>
<dbReference type="InterPro" id="IPR000014">
    <property type="entry name" value="PAS"/>
</dbReference>
<dbReference type="InterPro" id="IPR050351">
    <property type="entry name" value="BphY/WalK/GraS-like"/>
</dbReference>
<dbReference type="GO" id="GO:0000155">
    <property type="term" value="F:phosphorelay sensor kinase activity"/>
    <property type="evidence" value="ECO:0007669"/>
    <property type="project" value="InterPro"/>
</dbReference>
<dbReference type="PROSITE" id="PS50112">
    <property type="entry name" value="PAS"/>
    <property type="match status" value="1"/>
</dbReference>
<dbReference type="Pfam" id="PF02518">
    <property type="entry name" value="HATPase_c"/>
    <property type="match status" value="1"/>
</dbReference>
<dbReference type="SUPFAM" id="SSF55785">
    <property type="entry name" value="PYP-like sensor domain (PAS domain)"/>
    <property type="match status" value="1"/>
</dbReference>
<keyword evidence="6" id="KW-0902">Two-component regulatory system</keyword>
<dbReference type="InterPro" id="IPR003594">
    <property type="entry name" value="HATPase_dom"/>
</dbReference>
<accession>A0A6J6D1L5</accession>
<feature type="domain" description="Histidine kinase" evidence="8">
    <location>
        <begin position="153"/>
        <end position="369"/>
    </location>
</feature>
<dbReference type="InterPro" id="IPR005467">
    <property type="entry name" value="His_kinase_dom"/>
</dbReference>
<evidence type="ECO:0000259" key="8">
    <source>
        <dbReference type="PROSITE" id="PS50109"/>
    </source>
</evidence>
<keyword evidence="3" id="KW-0597">Phosphoprotein</keyword>
<dbReference type="EMBL" id="CAFBPC010000120">
    <property type="protein sequence ID" value="CAB5005943.1"/>
    <property type="molecule type" value="Genomic_DNA"/>
</dbReference>
<reference evidence="10" key="1">
    <citation type="submission" date="2020-05" db="EMBL/GenBank/DDBJ databases">
        <authorList>
            <person name="Chiriac C."/>
            <person name="Salcher M."/>
            <person name="Ghai R."/>
            <person name="Kavagutti S V."/>
        </authorList>
    </citation>
    <scope>NUCLEOTIDE SEQUENCE</scope>
</reference>
<dbReference type="InterPro" id="IPR013656">
    <property type="entry name" value="PAS_4"/>
</dbReference>
<dbReference type="SMART" id="SM00388">
    <property type="entry name" value="HisKA"/>
    <property type="match status" value="1"/>
</dbReference>
<evidence type="ECO:0000313" key="11">
    <source>
        <dbReference type="EMBL" id="CAB5005943.1"/>
    </source>
</evidence>
<dbReference type="SUPFAM" id="SSF55874">
    <property type="entry name" value="ATPase domain of HSP90 chaperone/DNA topoisomerase II/histidine kinase"/>
    <property type="match status" value="1"/>
</dbReference>
<dbReference type="PROSITE" id="PS50109">
    <property type="entry name" value="HIS_KIN"/>
    <property type="match status" value="1"/>
</dbReference>
<dbReference type="PANTHER" id="PTHR45453:SF1">
    <property type="entry name" value="PHOSPHATE REGULON SENSOR PROTEIN PHOR"/>
    <property type="match status" value="1"/>
</dbReference>
<gene>
    <name evidence="10" type="ORF">UFOPK1619_00172</name>
    <name evidence="11" type="ORF">UFOPK4057_00620</name>
</gene>
<evidence type="ECO:0000313" key="10">
    <source>
        <dbReference type="EMBL" id="CAB4557740.1"/>
    </source>
</evidence>
<keyword evidence="7" id="KW-0472">Membrane</keyword>
<evidence type="ECO:0000256" key="6">
    <source>
        <dbReference type="ARBA" id="ARBA00023012"/>
    </source>
</evidence>
<dbReference type="PRINTS" id="PR00344">
    <property type="entry name" value="BCTRLSENSOR"/>
</dbReference>
<dbReference type="InterPro" id="IPR003661">
    <property type="entry name" value="HisK_dim/P_dom"/>
</dbReference>
<sequence length="372" mass="40568">MWQIIVGVLLGAVATVVVLRRTTRPSAPEVVEDSSPKEDVANSNESLEALVDALPMGIVVVGKDGQVRFRNNAMSTVTGTRHVDVLVEAATERLIDRALVGKERREEIQLAGPPIRVLEVHAVPLNDGGALALVEDITERWRIDQVRTDFVANVSHELKTPVGAISVLAETLEGETEDELILRLTGRMVLETQRMSRTIDDLLELSRIELGGEALYTSVDMNAVITEVLERVSSLAAKKKVEIVVEQPTNSTLVTGDFFQLTSAIGNLVENAIKYSDTDSTIEVRLRDGSHSMLDVEVEDHGIGIPAESLDRIFERFYRVDRARSRGTGGTGLGLSIVRHVATNHGGEVNVRSREGEGSVFILSIPRVRAAS</sequence>
<dbReference type="GO" id="GO:0016036">
    <property type="term" value="P:cellular response to phosphate starvation"/>
    <property type="evidence" value="ECO:0007669"/>
    <property type="project" value="TreeGrafter"/>
</dbReference>
<name>A0A6J6D1L5_9ZZZZ</name>
<evidence type="ECO:0000256" key="3">
    <source>
        <dbReference type="ARBA" id="ARBA00022553"/>
    </source>
</evidence>
<dbReference type="CDD" id="cd00082">
    <property type="entry name" value="HisKA"/>
    <property type="match status" value="1"/>
</dbReference>
<comment type="catalytic activity">
    <reaction evidence="1">
        <text>ATP + protein L-histidine = ADP + protein N-phospho-L-histidine.</text>
        <dbReference type="EC" id="2.7.13.3"/>
    </reaction>
</comment>
<dbReference type="Pfam" id="PF08448">
    <property type="entry name" value="PAS_4"/>
    <property type="match status" value="1"/>
</dbReference>
<dbReference type="Gene3D" id="3.30.450.20">
    <property type="entry name" value="PAS domain"/>
    <property type="match status" value="1"/>
</dbReference>
<dbReference type="PANTHER" id="PTHR45453">
    <property type="entry name" value="PHOSPHATE REGULON SENSOR PROTEIN PHOR"/>
    <property type="match status" value="1"/>
</dbReference>
<dbReference type="GO" id="GO:0005886">
    <property type="term" value="C:plasma membrane"/>
    <property type="evidence" value="ECO:0007669"/>
    <property type="project" value="TreeGrafter"/>
</dbReference>
<dbReference type="GO" id="GO:0004721">
    <property type="term" value="F:phosphoprotein phosphatase activity"/>
    <property type="evidence" value="ECO:0007669"/>
    <property type="project" value="TreeGrafter"/>
</dbReference>
<keyword evidence="4" id="KW-0808">Transferase</keyword>
<dbReference type="EC" id="2.7.13.3" evidence="2"/>
<dbReference type="FunFam" id="3.30.565.10:FF:000006">
    <property type="entry name" value="Sensor histidine kinase WalK"/>
    <property type="match status" value="1"/>
</dbReference>
<dbReference type="CDD" id="cd00075">
    <property type="entry name" value="HATPase"/>
    <property type="match status" value="1"/>
</dbReference>
<dbReference type="Pfam" id="PF00512">
    <property type="entry name" value="HisKA"/>
    <property type="match status" value="1"/>
</dbReference>
<evidence type="ECO:0000256" key="4">
    <source>
        <dbReference type="ARBA" id="ARBA00022679"/>
    </source>
</evidence>
<evidence type="ECO:0000256" key="1">
    <source>
        <dbReference type="ARBA" id="ARBA00000085"/>
    </source>
</evidence>
<dbReference type="AlphaFoldDB" id="A0A6J6D1L5"/>
<dbReference type="Gene3D" id="3.30.565.10">
    <property type="entry name" value="Histidine kinase-like ATPase, C-terminal domain"/>
    <property type="match status" value="1"/>
</dbReference>
<dbReference type="InterPro" id="IPR036097">
    <property type="entry name" value="HisK_dim/P_sf"/>
</dbReference>
<keyword evidence="5" id="KW-0418">Kinase</keyword>
<evidence type="ECO:0000256" key="2">
    <source>
        <dbReference type="ARBA" id="ARBA00012438"/>
    </source>
</evidence>
<dbReference type="InterPro" id="IPR036890">
    <property type="entry name" value="HATPase_C_sf"/>
</dbReference>
<proteinExistence type="predicted"/>